<dbReference type="CDD" id="cd00672">
    <property type="entry name" value="CysRS_core"/>
    <property type="match status" value="1"/>
</dbReference>
<keyword evidence="4 12" id="KW-0436">Ligase</keyword>
<dbReference type="GO" id="GO:0006423">
    <property type="term" value="P:cysteinyl-tRNA aminoacylation"/>
    <property type="evidence" value="ECO:0007669"/>
    <property type="project" value="UniProtKB-UniRule"/>
</dbReference>
<dbReference type="SMART" id="SM00840">
    <property type="entry name" value="DALR_2"/>
    <property type="match status" value="1"/>
</dbReference>
<dbReference type="Gene3D" id="1.20.120.1910">
    <property type="entry name" value="Cysteine-tRNA ligase, C-terminal anti-codon recognition domain"/>
    <property type="match status" value="1"/>
</dbReference>
<keyword evidence="10 12" id="KW-0030">Aminoacyl-tRNA synthetase</keyword>
<keyword evidence="15" id="KW-1185">Reference proteome</keyword>
<dbReference type="RefSeq" id="WP_097007180.1">
    <property type="nucleotide sequence ID" value="NZ_OBEJ01000001.1"/>
</dbReference>
<evidence type="ECO:0000256" key="10">
    <source>
        <dbReference type="ARBA" id="ARBA00023146"/>
    </source>
</evidence>
<comment type="subcellular location">
    <subcellularLocation>
        <location evidence="1 12">Cytoplasm</location>
    </subcellularLocation>
</comment>
<keyword evidence="3 12" id="KW-0963">Cytoplasm</keyword>
<dbReference type="NCBIfam" id="TIGR00435">
    <property type="entry name" value="cysS"/>
    <property type="match status" value="1"/>
</dbReference>
<dbReference type="InterPro" id="IPR014729">
    <property type="entry name" value="Rossmann-like_a/b/a_fold"/>
</dbReference>
<dbReference type="GO" id="GO:0008270">
    <property type="term" value="F:zinc ion binding"/>
    <property type="evidence" value="ECO:0007669"/>
    <property type="project" value="UniProtKB-UniRule"/>
</dbReference>
<evidence type="ECO:0000313" key="15">
    <source>
        <dbReference type="Proteomes" id="UP000219453"/>
    </source>
</evidence>
<dbReference type="AlphaFoldDB" id="A0A285N034"/>
<dbReference type="OrthoDB" id="9445at2157"/>
<evidence type="ECO:0000256" key="4">
    <source>
        <dbReference type="ARBA" id="ARBA00022598"/>
    </source>
</evidence>
<dbReference type="PANTHER" id="PTHR10890:SF3">
    <property type="entry name" value="CYSTEINE--TRNA LIGASE, CYTOPLASMIC"/>
    <property type="match status" value="1"/>
</dbReference>
<dbReference type="GO" id="GO:0004817">
    <property type="term" value="F:cysteine-tRNA ligase activity"/>
    <property type="evidence" value="ECO:0007669"/>
    <property type="project" value="UniProtKB-UniRule"/>
</dbReference>
<evidence type="ECO:0000256" key="8">
    <source>
        <dbReference type="ARBA" id="ARBA00022840"/>
    </source>
</evidence>
<dbReference type="HAMAP" id="MF_00041">
    <property type="entry name" value="Cys_tRNA_synth"/>
    <property type="match status" value="1"/>
</dbReference>
<evidence type="ECO:0000256" key="2">
    <source>
        <dbReference type="ARBA" id="ARBA00005594"/>
    </source>
</evidence>
<feature type="domain" description="Cysteinyl-tRNA synthetase class Ia DALR" evidence="13">
    <location>
        <begin position="363"/>
        <end position="436"/>
    </location>
</feature>
<dbReference type="SUPFAM" id="SSF52374">
    <property type="entry name" value="Nucleotidylyl transferase"/>
    <property type="match status" value="1"/>
</dbReference>
<comment type="cofactor">
    <cofactor evidence="12">
        <name>Zn(2+)</name>
        <dbReference type="ChEBI" id="CHEBI:29105"/>
    </cofactor>
    <text evidence="12">Binds 1 zinc ion per subunit.</text>
</comment>
<keyword evidence="9 12" id="KW-0648">Protein biosynthesis</keyword>
<dbReference type="InterPro" id="IPR032678">
    <property type="entry name" value="tRNA-synt_1_cat_dom"/>
</dbReference>
<dbReference type="Pfam" id="PF01406">
    <property type="entry name" value="tRNA-synt_1e"/>
    <property type="match status" value="1"/>
</dbReference>
<dbReference type="InterPro" id="IPR015803">
    <property type="entry name" value="Cys-tRNA-ligase"/>
</dbReference>
<evidence type="ECO:0000256" key="6">
    <source>
        <dbReference type="ARBA" id="ARBA00022741"/>
    </source>
</evidence>
<keyword evidence="7 12" id="KW-0862">Zinc</keyword>
<organism evidence="14 15">
    <name type="scientific">Natronoarchaeum philippinense</name>
    <dbReference type="NCBI Taxonomy" id="558529"/>
    <lineage>
        <taxon>Archaea</taxon>
        <taxon>Methanobacteriati</taxon>
        <taxon>Methanobacteriota</taxon>
        <taxon>Stenosarchaea group</taxon>
        <taxon>Halobacteria</taxon>
        <taxon>Halobacteriales</taxon>
        <taxon>Natronoarchaeaceae</taxon>
    </lineage>
</organism>
<evidence type="ECO:0000259" key="13">
    <source>
        <dbReference type="SMART" id="SM00840"/>
    </source>
</evidence>
<dbReference type="EC" id="6.1.1.16" evidence="12"/>
<dbReference type="PRINTS" id="PR00983">
    <property type="entry name" value="TRNASYNTHCYS"/>
</dbReference>
<dbReference type="GO" id="GO:0005524">
    <property type="term" value="F:ATP binding"/>
    <property type="evidence" value="ECO:0007669"/>
    <property type="project" value="UniProtKB-UniRule"/>
</dbReference>
<feature type="binding site" evidence="12">
    <location>
        <position position="247"/>
    </location>
    <ligand>
        <name>Zn(2+)</name>
        <dbReference type="ChEBI" id="CHEBI:29105"/>
    </ligand>
</feature>
<protein>
    <recommendedName>
        <fullName evidence="12">Cysteine--tRNA ligase</fullName>
        <ecNumber evidence="12">6.1.1.16</ecNumber>
    </recommendedName>
    <alternativeName>
        <fullName evidence="12">Cysteinyl-tRNA synthetase</fullName>
        <shortName evidence="12">CysRS</shortName>
    </alternativeName>
</protein>
<evidence type="ECO:0000256" key="12">
    <source>
        <dbReference type="HAMAP-Rule" id="MF_00041"/>
    </source>
</evidence>
<evidence type="ECO:0000313" key="14">
    <source>
        <dbReference type="EMBL" id="SNZ02815.1"/>
    </source>
</evidence>
<proteinExistence type="inferred from homology"/>
<accession>A0A285N034</accession>
<feature type="binding site" evidence="12">
    <location>
        <position position="29"/>
    </location>
    <ligand>
        <name>Zn(2+)</name>
        <dbReference type="ChEBI" id="CHEBI:29105"/>
    </ligand>
</feature>
<dbReference type="Pfam" id="PF09190">
    <property type="entry name" value="DALR_2"/>
    <property type="match status" value="1"/>
</dbReference>
<evidence type="ECO:0000256" key="5">
    <source>
        <dbReference type="ARBA" id="ARBA00022723"/>
    </source>
</evidence>
<dbReference type="EMBL" id="OBEJ01000001">
    <property type="protein sequence ID" value="SNZ02815.1"/>
    <property type="molecule type" value="Genomic_DNA"/>
</dbReference>
<comment type="catalytic activity">
    <reaction evidence="11 12">
        <text>tRNA(Cys) + L-cysteine + ATP = L-cysteinyl-tRNA(Cys) + AMP + diphosphate</text>
        <dbReference type="Rhea" id="RHEA:17773"/>
        <dbReference type="Rhea" id="RHEA-COMP:9661"/>
        <dbReference type="Rhea" id="RHEA-COMP:9679"/>
        <dbReference type="ChEBI" id="CHEBI:30616"/>
        <dbReference type="ChEBI" id="CHEBI:33019"/>
        <dbReference type="ChEBI" id="CHEBI:35235"/>
        <dbReference type="ChEBI" id="CHEBI:78442"/>
        <dbReference type="ChEBI" id="CHEBI:78517"/>
        <dbReference type="ChEBI" id="CHEBI:456215"/>
        <dbReference type="EC" id="6.1.1.16"/>
    </reaction>
</comment>
<comment type="similarity">
    <text evidence="2 12">Belongs to the class-I aminoacyl-tRNA synthetase family.</text>
</comment>
<evidence type="ECO:0000256" key="1">
    <source>
        <dbReference type="ARBA" id="ARBA00004496"/>
    </source>
</evidence>
<feature type="short sequence motif" description="'HIGH' region" evidence="12">
    <location>
        <begin position="31"/>
        <end position="41"/>
    </location>
</feature>
<dbReference type="SUPFAM" id="SSF47323">
    <property type="entry name" value="Anticodon-binding domain of a subclass of class I aminoacyl-tRNA synthetases"/>
    <property type="match status" value="1"/>
</dbReference>
<keyword evidence="8 12" id="KW-0067">ATP-binding</keyword>
<dbReference type="InterPro" id="IPR024909">
    <property type="entry name" value="Cys-tRNA/MSH_ligase"/>
</dbReference>
<feature type="binding site" evidence="12">
    <location>
        <position position="278"/>
    </location>
    <ligand>
        <name>ATP</name>
        <dbReference type="ChEBI" id="CHEBI:30616"/>
    </ligand>
</feature>
<evidence type="ECO:0000256" key="3">
    <source>
        <dbReference type="ARBA" id="ARBA00022490"/>
    </source>
</evidence>
<dbReference type="Gene3D" id="3.40.50.620">
    <property type="entry name" value="HUPs"/>
    <property type="match status" value="1"/>
</dbReference>
<name>A0A285N034_NATPI</name>
<keyword evidence="5 12" id="KW-0479">Metal-binding</keyword>
<keyword evidence="6 12" id="KW-0547">Nucleotide-binding</keyword>
<dbReference type="Pfam" id="PF23493">
    <property type="entry name" value="CysS_C"/>
    <property type="match status" value="1"/>
</dbReference>
<feature type="binding site" evidence="12">
    <location>
        <position position="243"/>
    </location>
    <ligand>
        <name>Zn(2+)</name>
        <dbReference type="ChEBI" id="CHEBI:29105"/>
    </ligand>
</feature>
<dbReference type="InterPro" id="IPR056411">
    <property type="entry name" value="CysS_C"/>
</dbReference>
<dbReference type="GO" id="GO:0005737">
    <property type="term" value="C:cytoplasm"/>
    <property type="evidence" value="ECO:0007669"/>
    <property type="project" value="UniProtKB-SubCell"/>
</dbReference>
<evidence type="ECO:0000256" key="7">
    <source>
        <dbReference type="ARBA" id="ARBA00022833"/>
    </source>
</evidence>
<dbReference type="Proteomes" id="UP000219453">
    <property type="component" value="Unassembled WGS sequence"/>
</dbReference>
<sequence>MTLHVSNSLTGDREPFEPQDPDSVLLYYCGLTVSDLAHLGHARSWVHVDVMHRWLEHLGYDVRHVENFTDVNEKIVARVGEDDLGESEPDVARHFVEEVLTDMRSLNLKRADVYPRVSEHVPEIVGMVETLVEKGYAYEANGSVYFDVTEFEDYGKLSNQQLDEIEQQGDPDERSEKRNPADFALWKAGEAHPDDAESGGETWDSPWGEGRPGWHIECSAMSTTHLGDSIDIHVGGRDLVFPHHENEIAQSEAATGEQFARYWLHVNLLETAGEKMSSSLENYFTVRNAVSEFGPNAIRMFLLSAAYDNAQTYSEAALDEAVERWERLERGYRTAVETADGVDARTKVEDGELRDAVAEARETFTAAMNDNFNTREAIAAVLSIASAVHRHVDEREEYDYRALCDAIDAFEELGGEVLGFALAGDADGTARLAEELVELVVEVRENEREAGNYERADDLRDELEALGVTVEDTADGVEYHL</sequence>
<dbReference type="PANTHER" id="PTHR10890">
    <property type="entry name" value="CYSTEINYL-TRNA SYNTHETASE"/>
    <property type="match status" value="1"/>
</dbReference>
<evidence type="ECO:0000256" key="11">
    <source>
        <dbReference type="ARBA" id="ARBA00047398"/>
    </source>
</evidence>
<feature type="binding site" evidence="12">
    <location>
        <position position="218"/>
    </location>
    <ligand>
        <name>Zn(2+)</name>
        <dbReference type="ChEBI" id="CHEBI:29105"/>
    </ligand>
</feature>
<evidence type="ECO:0000256" key="9">
    <source>
        <dbReference type="ARBA" id="ARBA00022917"/>
    </source>
</evidence>
<feature type="short sequence motif" description="'KMSKS' region" evidence="12">
    <location>
        <begin position="275"/>
        <end position="279"/>
    </location>
</feature>
<dbReference type="InterPro" id="IPR009080">
    <property type="entry name" value="tRNAsynth_Ia_anticodon-bd"/>
</dbReference>
<dbReference type="InterPro" id="IPR015273">
    <property type="entry name" value="Cys-tRNA-synt_Ia_DALR"/>
</dbReference>
<gene>
    <name evidence="12" type="primary">cysS</name>
    <name evidence="14" type="ORF">SAMN06269185_0119</name>
</gene>
<reference evidence="14 15" key="1">
    <citation type="submission" date="2017-09" db="EMBL/GenBank/DDBJ databases">
        <authorList>
            <person name="Ehlers B."/>
            <person name="Leendertz F.H."/>
        </authorList>
    </citation>
    <scope>NUCLEOTIDE SEQUENCE [LARGE SCALE GENOMIC DNA]</scope>
    <source>
        <strain evidence="14 15">DSM 27208</strain>
    </source>
</reference>